<feature type="chain" id="PRO_5037954292" evidence="2">
    <location>
        <begin position="24"/>
        <end position="528"/>
    </location>
</feature>
<keyword evidence="4" id="KW-1185">Reference proteome</keyword>
<name>A0A916DRC9_9BACT</name>
<keyword evidence="2" id="KW-0732">Signal</keyword>
<gene>
    <name evidence="3" type="ORF">AsAng_0010100</name>
</gene>
<dbReference type="EMBL" id="AP026867">
    <property type="protein sequence ID" value="BDS10302.1"/>
    <property type="molecule type" value="Genomic_DNA"/>
</dbReference>
<feature type="compositionally biased region" description="Low complexity" evidence="1">
    <location>
        <begin position="37"/>
        <end position="67"/>
    </location>
</feature>
<feature type="region of interest" description="Disordered" evidence="1">
    <location>
        <begin position="31"/>
        <end position="76"/>
    </location>
</feature>
<dbReference type="AlphaFoldDB" id="A0A916DRC9"/>
<proteinExistence type="predicted"/>
<dbReference type="KEGG" id="aup:AsAng_0010100"/>
<feature type="signal peptide" evidence="2">
    <location>
        <begin position="1"/>
        <end position="23"/>
    </location>
</feature>
<sequence length="528" mass="60811">MNYKIITSLLLCFCFVISTNSNAQIGRFKIKKKPKTTAKTSTKASNTTVEKSNSTSSSKSSSSSSNSHASDKPQYKEGDMVYRNYSNAKSSLGSLKSYFKDSGWKSKEAYDGRVTKEFEVLNKHLTFLKDNGEGEKNYFKEMQNQEATYKAQFDKEIKEYKTIRAFQDFFDQHARDLERKSVDQTKQTNYETQLTEYQNSGYQSESIDSKLKKIKDLYAKNKEDEFQSRQLKLVKESDVANFETDFHKNNVGKVVFSNETIELKNVDASKLKNSFSFGEAIRFRVYYDQPIYNTIAKMVNNKGGLDTEGSGNSCYPHHKINYYLDGKLVHVGYYRRRLYNERIAHFPEDAKIISEWITFRGSLYIDKPAHEEQTQFKNLVLKMGKLSGKRKLTVEVVAFDYDNKEDASRSKILATGDIEIDFSKAVNFKTNPIFCMAAPINNSTALAVLKNHLKNKGINYKKIAITHFSENKPTRVIKAEIGTAREGKCYKYYVVYEQSYNYKTGRYEGPLKVTYGTEDEEIYCDCFN</sequence>
<evidence type="ECO:0000256" key="1">
    <source>
        <dbReference type="SAM" id="MobiDB-lite"/>
    </source>
</evidence>
<evidence type="ECO:0000313" key="4">
    <source>
        <dbReference type="Proteomes" id="UP001060919"/>
    </source>
</evidence>
<evidence type="ECO:0000313" key="3">
    <source>
        <dbReference type="EMBL" id="BDS10302.1"/>
    </source>
</evidence>
<evidence type="ECO:0000256" key="2">
    <source>
        <dbReference type="SAM" id="SignalP"/>
    </source>
</evidence>
<reference evidence="3" key="1">
    <citation type="submission" date="2022-09" db="EMBL/GenBank/DDBJ databases">
        <title>Aureispira anguillicida sp. nov., isolated from Leptocephalus of Japanese eel Anguilla japonica.</title>
        <authorList>
            <person name="Yuasa K."/>
            <person name="Mekata T."/>
            <person name="Ikunari K."/>
        </authorList>
    </citation>
    <scope>NUCLEOTIDE SEQUENCE</scope>
    <source>
        <strain evidence="3">EL160426</strain>
    </source>
</reference>
<accession>A0A916DRC9</accession>
<dbReference type="Proteomes" id="UP001060919">
    <property type="component" value="Chromosome"/>
</dbReference>
<organism evidence="3 4">
    <name type="scientific">Aureispira anguillae</name>
    <dbReference type="NCBI Taxonomy" id="2864201"/>
    <lineage>
        <taxon>Bacteria</taxon>
        <taxon>Pseudomonadati</taxon>
        <taxon>Bacteroidota</taxon>
        <taxon>Saprospiria</taxon>
        <taxon>Saprospirales</taxon>
        <taxon>Saprospiraceae</taxon>
        <taxon>Aureispira</taxon>
    </lineage>
</organism>
<dbReference type="RefSeq" id="WP_264791625.1">
    <property type="nucleotide sequence ID" value="NZ_AP026867.1"/>
</dbReference>
<protein>
    <submittedName>
        <fullName evidence="3">Uncharacterized protein</fullName>
    </submittedName>
</protein>